<dbReference type="Pfam" id="PF00122">
    <property type="entry name" value="E1-E2_ATPase"/>
    <property type="match status" value="1"/>
</dbReference>
<dbReference type="EC" id="7.2.2.12" evidence="7"/>
<dbReference type="InterPro" id="IPR018303">
    <property type="entry name" value="ATPase_P-typ_P_site"/>
</dbReference>
<sequence>MRSVGLGPTLPRPDAPVADAVWWIDPMMTHGSPTLDLSYRIVHELPGRLRLRIPALGAPGFDPDDLEDWMDPLGVVTSARASCGARSLVVVYRESAGARDSVLRRLDAYSARIEPGSAGGGSREAEIAPMVTAAATIALLPFLSRPLQVALTVANVASTLGTGAETLIRKGIKVEVLDALAIGLSAARGELYTANITDFLLALGNFLERRTERQSDRLLRKLLRPEPAMAWVERDGELTQIPGDQVMPGEVVVVGTGETIPVDGRVVGGSALVNQAAVTGEDVPVRKEAPRRAVSGSVLIEGQLRIEATQVGAETTTARISRFIQESLDKRSDTQREADRLADQRVYLTLGTGAVVYGVTRNLTRLQSVFLVDYSCALKLGTPVAFKSGMYQAAAHGVLMKGGEAIEHLAGVDTIVFDKTGTLTHSELAVTDVVVLRKQAGCTETALLALVASVEEHASHPVANAVVEAARSRDLQHISHGEVDYLVAHGLSAEVEGEHILVGSRHYLEEHRGIAFEEHAEQIARLEDEGKILLFVGNGHGPVGLIALRDTLRAETRETLDRLRAQGIRRLVMITGDRRQKAEALARELNLDAFYAEVAPEEKADLIARFQADGSRVAFVGDGVNDGPALVAADVGIAMPRGADIARATADILLMDDRLGAVADAREIATKTMALIRGNFRAAIGINTGILAGAIGGALSPVASALLHNGTTIGILFNALKGVRLDGETDGSMSARLAQIKDIVRR</sequence>
<dbReference type="SFLD" id="SFLDG00002">
    <property type="entry name" value="C1.7:_P-type_atpase_like"/>
    <property type="match status" value="1"/>
</dbReference>
<dbReference type="STRING" id="1058.SAMN05421783_109153"/>
<keyword evidence="9" id="KW-1003">Cell membrane</keyword>
<dbReference type="InterPro" id="IPR023299">
    <property type="entry name" value="ATPase_P-typ_cyto_dom_N"/>
</dbReference>
<dbReference type="PROSITE" id="PS00154">
    <property type="entry name" value="ATPASE_E1_E2"/>
    <property type="match status" value="1"/>
</dbReference>
<keyword evidence="9" id="KW-0479">Metal-binding</keyword>
<dbReference type="NCBIfam" id="TIGR01494">
    <property type="entry name" value="ATPase_P-type"/>
    <property type="match status" value="1"/>
</dbReference>
<evidence type="ECO:0000256" key="4">
    <source>
        <dbReference type="ARBA" id="ARBA00022967"/>
    </source>
</evidence>
<dbReference type="EMBL" id="FNNZ01000009">
    <property type="protein sequence ID" value="SDW84788.1"/>
    <property type="molecule type" value="Genomic_DNA"/>
</dbReference>
<dbReference type="PANTHER" id="PTHR48085:SF5">
    <property type="entry name" value="CADMIUM_ZINC-TRANSPORTING ATPASE HMA4-RELATED"/>
    <property type="match status" value="1"/>
</dbReference>
<keyword evidence="5" id="KW-1133">Transmembrane helix</keyword>
<proteinExistence type="inferred from homology"/>
<dbReference type="PANTHER" id="PTHR48085">
    <property type="entry name" value="CADMIUM/ZINC-TRANSPORTING ATPASE HMA2-RELATED"/>
    <property type="match status" value="1"/>
</dbReference>
<keyword evidence="4" id="KW-1278">Translocase</keyword>
<keyword evidence="6" id="KW-0472">Membrane</keyword>
<dbReference type="PRINTS" id="PR00119">
    <property type="entry name" value="CATATPASE"/>
</dbReference>
<evidence type="ECO:0000256" key="7">
    <source>
        <dbReference type="ARBA" id="ARBA00039097"/>
    </source>
</evidence>
<keyword evidence="9" id="KW-0067">ATP-binding</keyword>
<dbReference type="GO" id="GO:0005524">
    <property type="term" value="F:ATP binding"/>
    <property type="evidence" value="ECO:0007669"/>
    <property type="project" value="UniProtKB-UniRule"/>
</dbReference>
<evidence type="ECO:0000259" key="10">
    <source>
        <dbReference type="Pfam" id="PF00122"/>
    </source>
</evidence>
<evidence type="ECO:0000256" key="2">
    <source>
        <dbReference type="ARBA" id="ARBA00006024"/>
    </source>
</evidence>
<evidence type="ECO:0000256" key="1">
    <source>
        <dbReference type="ARBA" id="ARBA00004370"/>
    </source>
</evidence>
<dbReference type="InterPro" id="IPR001757">
    <property type="entry name" value="P_typ_ATPase"/>
</dbReference>
<dbReference type="InterPro" id="IPR027256">
    <property type="entry name" value="P-typ_ATPase_IB"/>
</dbReference>
<dbReference type="SUPFAM" id="SSF81653">
    <property type="entry name" value="Calcium ATPase, transduction domain A"/>
    <property type="match status" value="1"/>
</dbReference>
<accession>A0A1H2WWA2</accession>
<dbReference type="InterPro" id="IPR023214">
    <property type="entry name" value="HAD_sf"/>
</dbReference>
<evidence type="ECO:0000256" key="3">
    <source>
        <dbReference type="ARBA" id="ARBA00022692"/>
    </source>
</evidence>
<reference evidence="12" key="1">
    <citation type="submission" date="2016-10" db="EMBL/GenBank/DDBJ databases">
        <authorList>
            <person name="Varghese N."/>
            <person name="Submissions S."/>
        </authorList>
    </citation>
    <scope>NUCLEOTIDE SEQUENCE [LARGE SCALE GENOMIC DNA]</scope>
    <source>
        <strain evidence="12">DSM 217</strain>
    </source>
</reference>
<gene>
    <name evidence="11" type="ORF">SAMN05421783_109153</name>
</gene>
<dbReference type="InterPro" id="IPR008250">
    <property type="entry name" value="ATPase_P-typ_transduc_dom_A_sf"/>
</dbReference>
<comment type="catalytic activity">
    <reaction evidence="8">
        <text>Zn(2+)(in) + ATP + H2O = Zn(2+)(out) + ADP + phosphate + H(+)</text>
        <dbReference type="Rhea" id="RHEA:20621"/>
        <dbReference type="ChEBI" id="CHEBI:15377"/>
        <dbReference type="ChEBI" id="CHEBI:15378"/>
        <dbReference type="ChEBI" id="CHEBI:29105"/>
        <dbReference type="ChEBI" id="CHEBI:30616"/>
        <dbReference type="ChEBI" id="CHEBI:43474"/>
        <dbReference type="ChEBI" id="CHEBI:456216"/>
        <dbReference type="EC" id="7.2.2.12"/>
    </reaction>
</comment>
<evidence type="ECO:0000256" key="8">
    <source>
        <dbReference type="ARBA" id="ARBA00047308"/>
    </source>
</evidence>
<dbReference type="Gene3D" id="3.40.50.1000">
    <property type="entry name" value="HAD superfamily/HAD-like"/>
    <property type="match status" value="1"/>
</dbReference>
<dbReference type="InterPro" id="IPR036412">
    <property type="entry name" value="HAD-like_sf"/>
</dbReference>
<dbReference type="SFLD" id="SFLDF00027">
    <property type="entry name" value="p-type_atpase"/>
    <property type="match status" value="1"/>
</dbReference>
<evidence type="ECO:0000256" key="5">
    <source>
        <dbReference type="ARBA" id="ARBA00022989"/>
    </source>
</evidence>
<dbReference type="Gene3D" id="2.70.150.10">
    <property type="entry name" value="Calcium-transporting ATPase, cytoplasmic transduction domain A"/>
    <property type="match status" value="1"/>
</dbReference>
<dbReference type="Pfam" id="PF00702">
    <property type="entry name" value="Hydrolase"/>
    <property type="match status" value="1"/>
</dbReference>
<keyword evidence="3" id="KW-0812">Transmembrane</keyword>
<dbReference type="SUPFAM" id="SSF56784">
    <property type="entry name" value="HAD-like"/>
    <property type="match status" value="1"/>
</dbReference>
<dbReference type="PROSITE" id="PS01229">
    <property type="entry name" value="COF_2"/>
    <property type="match status" value="1"/>
</dbReference>
<dbReference type="GO" id="GO:0016463">
    <property type="term" value="F:P-type zinc transporter activity"/>
    <property type="evidence" value="ECO:0007669"/>
    <property type="project" value="UniProtKB-EC"/>
</dbReference>
<dbReference type="InterPro" id="IPR051014">
    <property type="entry name" value="Cation_Transport_ATPase_IB"/>
</dbReference>
<organism evidence="11 12">
    <name type="scientific">Thiocapsa roseopersicina</name>
    <dbReference type="NCBI Taxonomy" id="1058"/>
    <lineage>
        <taxon>Bacteria</taxon>
        <taxon>Pseudomonadati</taxon>
        <taxon>Pseudomonadota</taxon>
        <taxon>Gammaproteobacteria</taxon>
        <taxon>Chromatiales</taxon>
        <taxon>Chromatiaceae</taxon>
        <taxon>Thiocapsa</taxon>
    </lineage>
</organism>
<dbReference type="SFLD" id="SFLDS00003">
    <property type="entry name" value="Haloacid_Dehalogenase"/>
    <property type="match status" value="1"/>
</dbReference>
<keyword evidence="12" id="KW-1185">Reference proteome</keyword>
<dbReference type="NCBIfam" id="TIGR01525">
    <property type="entry name" value="ATPase-IB_hvy"/>
    <property type="match status" value="1"/>
</dbReference>
<comment type="similarity">
    <text evidence="2 9">Belongs to the cation transport ATPase (P-type) (TC 3.A.3) family. Type IB subfamily.</text>
</comment>
<dbReference type="GO" id="GO:0016887">
    <property type="term" value="F:ATP hydrolysis activity"/>
    <property type="evidence" value="ECO:0007669"/>
    <property type="project" value="InterPro"/>
</dbReference>
<dbReference type="GO" id="GO:0046872">
    <property type="term" value="F:metal ion binding"/>
    <property type="evidence" value="ECO:0007669"/>
    <property type="project" value="UniProtKB-KW"/>
</dbReference>
<comment type="subcellular location">
    <subcellularLocation>
        <location evidence="9">Cell membrane</location>
    </subcellularLocation>
    <subcellularLocation>
        <location evidence="1">Membrane</location>
    </subcellularLocation>
</comment>
<protein>
    <recommendedName>
        <fullName evidence="7">P-type Zn(2+) transporter</fullName>
        <ecNumber evidence="7">7.2.2.12</ecNumber>
    </recommendedName>
</protein>
<evidence type="ECO:0000313" key="12">
    <source>
        <dbReference type="Proteomes" id="UP000198816"/>
    </source>
</evidence>
<dbReference type="Gene3D" id="3.40.1110.10">
    <property type="entry name" value="Calcium-transporting ATPase, cytoplasmic domain N"/>
    <property type="match status" value="1"/>
</dbReference>
<dbReference type="InterPro" id="IPR059000">
    <property type="entry name" value="ATPase_P-type_domA"/>
</dbReference>
<name>A0A1H2WWA2_THIRO</name>
<feature type="domain" description="P-type ATPase A" evidence="10">
    <location>
        <begin position="227"/>
        <end position="324"/>
    </location>
</feature>
<evidence type="ECO:0000256" key="6">
    <source>
        <dbReference type="ARBA" id="ARBA00023136"/>
    </source>
</evidence>
<keyword evidence="9" id="KW-0547">Nucleotide-binding</keyword>
<evidence type="ECO:0000256" key="9">
    <source>
        <dbReference type="RuleBase" id="RU362081"/>
    </source>
</evidence>
<evidence type="ECO:0000313" key="11">
    <source>
        <dbReference type="EMBL" id="SDW84788.1"/>
    </source>
</evidence>
<dbReference type="AlphaFoldDB" id="A0A1H2WWA2"/>
<dbReference type="Proteomes" id="UP000198816">
    <property type="component" value="Unassembled WGS sequence"/>
</dbReference>
<dbReference type="InterPro" id="IPR044492">
    <property type="entry name" value="P_typ_ATPase_HD_dom"/>
</dbReference>
<dbReference type="GO" id="GO:0005886">
    <property type="term" value="C:plasma membrane"/>
    <property type="evidence" value="ECO:0007669"/>
    <property type="project" value="UniProtKB-SubCell"/>
</dbReference>